<protein>
    <submittedName>
        <fullName evidence="2">Uncharacterized protein</fullName>
    </submittedName>
</protein>
<reference evidence="2" key="2">
    <citation type="submission" date="2020-09" db="EMBL/GenBank/DDBJ databases">
        <authorList>
            <person name="Sun Q."/>
            <person name="Ohkuma M."/>
        </authorList>
    </citation>
    <scope>NUCLEOTIDE SEQUENCE</scope>
    <source>
        <strain evidence="2">JCM 4646</strain>
    </source>
</reference>
<evidence type="ECO:0000313" key="3">
    <source>
        <dbReference type="Proteomes" id="UP000617734"/>
    </source>
</evidence>
<comment type="caution">
    <text evidence="2">The sequence shown here is derived from an EMBL/GenBank/DDBJ whole genome shotgun (WGS) entry which is preliminary data.</text>
</comment>
<organism evidence="2 3">
    <name type="scientific">Kitasatospora indigofera</name>
    <dbReference type="NCBI Taxonomy" id="67307"/>
    <lineage>
        <taxon>Bacteria</taxon>
        <taxon>Bacillati</taxon>
        <taxon>Actinomycetota</taxon>
        <taxon>Actinomycetes</taxon>
        <taxon>Kitasatosporales</taxon>
        <taxon>Streptomycetaceae</taxon>
        <taxon>Kitasatospora</taxon>
    </lineage>
</organism>
<reference evidence="2" key="1">
    <citation type="journal article" date="2014" name="Int. J. Syst. Evol. Microbiol.">
        <title>Complete genome sequence of Corynebacterium casei LMG S-19264T (=DSM 44701T), isolated from a smear-ripened cheese.</title>
        <authorList>
            <consortium name="US DOE Joint Genome Institute (JGI-PGF)"/>
            <person name="Walter F."/>
            <person name="Albersmeier A."/>
            <person name="Kalinowski J."/>
            <person name="Ruckert C."/>
        </authorList>
    </citation>
    <scope>NUCLEOTIDE SEQUENCE</scope>
    <source>
        <strain evidence="2">JCM 4646</strain>
    </source>
</reference>
<keyword evidence="3" id="KW-1185">Reference proteome</keyword>
<sequence>MKQMISLVLSGTRSWVMVRPSLVITDSRWAAGEVPCREPRAALPSTAIESDPAGSTPVMLDPLLALAALVRHGGIPQTVRVLVIDQFAHRGPEDLRLRVERRWFQRYSHPTGPEIAQRADHLAYDLLAPSGCEMAQCEDGWLLDDSGGCHRCRTRRTVVDTTLVEPSAGPRSSPGYVTDVVAAMQAQRRRTHGMPRSARSIPLARGRRPYEPAPPVMRETEPDYSPAELIEWARRFEHDREVQRLAEQKARAASAARATEKGKQS</sequence>
<evidence type="ECO:0000313" key="2">
    <source>
        <dbReference type="EMBL" id="GHH67808.1"/>
    </source>
</evidence>
<dbReference type="RefSeq" id="WP_190210772.1">
    <property type="nucleotide sequence ID" value="NZ_BNBO01000009.1"/>
</dbReference>
<evidence type="ECO:0000256" key="1">
    <source>
        <dbReference type="SAM" id="MobiDB-lite"/>
    </source>
</evidence>
<feature type="region of interest" description="Disordered" evidence="1">
    <location>
        <begin position="245"/>
        <end position="265"/>
    </location>
</feature>
<accession>A0A919KPC3</accession>
<dbReference type="AlphaFoldDB" id="A0A919KPC3"/>
<dbReference type="Proteomes" id="UP000617734">
    <property type="component" value="Unassembled WGS sequence"/>
</dbReference>
<dbReference type="GeneID" id="95352820"/>
<name>A0A919KPC3_9ACTN</name>
<gene>
    <name evidence="2" type="ORF">GCM10018781_23650</name>
</gene>
<dbReference type="EMBL" id="BNBO01000009">
    <property type="protein sequence ID" value="GHH67808.1"/>
    <property type="molecule type" value="Genomic_DNA"/>
</dbReference>
<proteinExistence type="predicted"/>